<dbReference type="InterPro" id="IPR036259">
    <property type="entry name" value="MFS_trans_sf"/>
</dbReference>
<dbReference type="AlphaFoldDB" id="A0A9W9PJB6"/>
<dbReference type="PANTHER" id="PTHR23501">
    <property type="entry name" value="MAJOR FACILITATOR SUPERFAMILY"/>
    <property type="match status" value="1"/>
</dbReference>
<name>A0A9W9PJB6_9EURO</name>
<feature type="transmembrane region" description="Helical" evidence="5">
    <location>
        <begin position="468"/>
        <end position="491"/>
    </location>
</feature>
<dbReference type="OrthoDB" id="2351791at2759"/>
<feature type="transmembrane region" description="Helical" evidence="5">
    <location>
        <begin position="288"/>
        <end position="307"/>
    </location>
</feature>
<dbReference type="Gene3D" id="1.20.1250.20">
    <property type="entry name" value="MFS general substrate transporter like domains"/>
    <property type="match status" value="1"/>
</dbReference>
<dbReference type="InterPro" id="IPR011701">
    <property type="entry name" value="MFS"/>
</dbReference>
<feature type="transmembrane region" description="Helical" evidence="5">
    <location>
        <begin position="219"/>
        <end position="240"/>
    </location>
</feature>
<dbReference type="SUPFAM" id="SSF103473">
    <property type="entry name" value="MFS general substrate transporter"/>
    <property type="match status" value="1"/>
</dbReference>
<dbReference type="PROSITE" id="PS50850">
    <property type="entry name" value="MFS"/>
    <property type="match status" value="1"/>
</dbReference>
<feature type="transmembrane region" description="Helical" evidence="5">
    <location>
        <begin position="533"/>
        <end position="553"/>
    </location>
</feature>
<feature type="transmembrane region" description="Helical" evidence="5">
    <location>
        <begin position="65"/>
        <end position="88"/>
    </location>
</feature>
<feature type="transmembrane region" description="Helical" evidence="5">
    <location>
        <begin position="360"/>
        <end position="385"/>
    </location>
</feature>
<evidence type="ECO:0000313" key="7">
    <source>
        <dbReference type="EMBL" id="KAJ5246748.1"/>
    </source>
</evidence>
<reference evidence="7" key="2">
    <citation type="journal article" date="2023" name="IMA Fungus">
        <title>Comparative genomic study of the Penicillium genus elucidates a diverse pangenome and 15 lateral gene transfer events.</title>
        <authorList>
            <person name="Petersen C."/>
            <person name="Sorensen T."/>
            <person name="Nielsen M.R."/>
            <person name="Sondergaard T.E."/>
            <person name="Sorensen J.L."/>
            <person name="Fitzpatrick D.A."/>
            <person name="Frisvad J.C."/>
            <person name="Nielsen K.L."/>
        </authorList>
    </citation>
    <scope>NUCLEOTIDE SEQUENCE</scope>
    <source>
        <strain evidence="7">IBT 19713</strain>
    </source>
</reference>
<keyword evidence="4 5" id="KW-0472">Membrane</keyword>
<feature type="transmembrane region" description="Helical" evidence="5">
    <location>
        <begin position="261"/>
        <end position="282"/>
    </location>
</feature>
<sequence>MGHPLISPDIFVNEPKSKYVSNGSIQSIDESEVLPDGQGFESTIQLFGYEPQPEEQPWRPHVRDWAVFICIVILAMMDAFDSTVLIPVVPHLASEFDKPLVSMLWVNTAYLLFSTAGQLFFAMMADVFAHAPLWISAAVCTTVGTGICSGSMGVTELIVGRVLQGIGGGGCLSMCFVVMAESTPPAIHSRYSCYILLTRLIGFVLGPIAGGLFVDNANWTWGFYFNFIFCALGLLAIPFASDLRVPNNLPLRKLRTLDWSGAVMAIVAPGCMVIGLSWGGILFHWAEWQVVVPLAVGAGVLIALVLYESIWTLRPQFGARVFRNWPTAATYIGCFCHGFVLFGHLQFFALYFMFAKYFSATLSGVALVAILGFAIMPAAVVGIILARESECSKFVISGGWILTTVTAGCAIVLDPSTPTVGWVFLFFTAGLGHGLLLSSYNIRTHSLRMEESGTFSTQPITISIFTRAYGMAISVPVGGVIFLNLFGQALFDAGLSRDLSHGARGYLISMNEMQMPAATRDAVKYAATGGLQAVWELIAVVSALGGVSSVALWRK</sequence>
<evidence type="ECO:0000256" key="1">
    <source>
        <dbReference type="ARBA" id="ARBA00004141"/>
    </source>
</evidence>
<accession>A0A9W9PJB6</accession>
<reference evidence="7" key="1">
    <citation type="submission" date="2022-11" db="EMBL/GenBank/DDBJ databases">
        <authorList>
            <person name="Petersen C."/>
        </authorList>
    </citation>
    <scope>NUCLEOTIDE SEQUENCE</scope>
    <source>
        <strain evidence="7">IBT 19713</strain>
    </source>
</reference>
<feature type="transmembrane region" description="Helical" evidence="5">
    <location>
        <begin position="100"/>
        <end position="121"/>
    </location>
</feature>
<comment type="subcellular location">
    <subcellularLocation>
        <location evidence="1">Membrane</location>
        <topology evidence="1">Multi-pass membrane protein</topology>
    </subcellularLocation>
</comment>
<dbReference type="GO" id="GO:0022857">
    <property type="term" value="F:transmembrane transporter activity"/>
    <property type="evidence" value="ECO:0007669"/>
    <property type="project" value="InterPro"/>
</dbReference>
<dbReference type="GO" id="GO:0005886">
    <property type="term" value="C:plasma membrane"/>
    <property type="evidence" value="ECO:0007669"/>
    <property type="project" value="TreeGrafter"/>
</dbReference>
<organism evidence="7 8">
    <name type="scientific">Penicillium chermesinum</name>
    <dbReference type="NCBI Taxonomy" id="63820"/>
    <lineage>
        <taxon>Eukaryota</taxon>
        <taxon>Fungi</taxon>
        <taxon>Dikarya</taxon>
        <taxon>Ascomycota</taxon>
        <taxon>Pezizomycotina</taxon>
        <taxon>Eurotiomycetes</taxon>
        <taxon>Eurotiomycetidae</taxon>
        <taxon>Eurotiales</taxon>
        <taxon>Aspergillaceae</taxon>
        <taxon>Penicillium</taxon>
    </lineage>
</organism>
<proteinExistence type="predicted"/>
<evidence type="ECO:0000256" key="4">
    <source>
        <dbReference type="ARBA" id="ARBA00023136"/>
    </source>
</evidence>
<evidence type="ECO:0000256" key="5">
    <source>
        <dbReference type="SAM" id="Phobius"/>
    </source>
</evidence>
<dbReference type="EMBL" id="JAPQKS010000002">
    <property type="protein sequence ID" value="KAJ5246748.1"/>
    <property type="molecule type" value="Genomic_DNA"/>
</dbReference>
<keyword evidence="2 5" id="KW-0812">Transmembrane</keyword>
<dbReference type="Proteomes" id="UP001150941">
    <property type="component" value="Unassembled WGS sequence"/>
</dbReference>
<comment type="caution">
    <text evidence="7">The sequence shown here is derived from an EMBL/GenBank/DDBJ whole genome shotgun (WGS) entry which is preliminary data.</text>
</comment>
<dbReference type="InterPro" id="IPR020846">
    <property type="entry name" value="MFS_dom"/>
</dbReference>
<feature type="transmembrane region" description="Helical" evidence="5">
    <location>
        <begin position="328"/>
        <end position="354"/>
    </location>
</feature>
<dbReference type="Pfam" id="PF07690">
    <property type="entry name" value="MFS_1"/>
    <property type="match status" value="1"/>
</dbReference>
<feature type="transmembrane region" description="Helical" evidence="5">
    <location>
        <begin position="191"/>
        <end position="213"/>
    </location>
</feature>
<gene>
    <name evidence="7" type="ORF">N7468_001731</name>
</gene>
<feature type="transmembrane region" description="Helical" evidence="5">
    <location>
        <begin position="133"/>
        <end position="152"/>
    </location>
</feature>
<evidence type="ECO:0000259" key="6">
    <source>
        <dbReference type="PROSITE" id="PS50850"/>
    </source>
</evidence>
<keyword evidence="8" id="KW-1185">Reference proteome</keyword>
<keyword evidence="3 5" id="KW-1133">Transmembrane helix</keyword>
<feature type="transmembrane region" description="Helical" evidence="5">
    <location>
        <begin position="419"/>
        <end position="440"/>
    </location>
</feature>
<feature type="domain" description="Major facilitator superfamily (MFS) profile" evidence="6">
    <location>
        <begin position="67"/>
        <end position="555"/>
    </location>
</feature>
<feature type="transmembrane region" description="Helical" evidence="5">
    <location>
        <begin position="158"/>
        <end position="179"/>
    </location>
</feature>
<dbReference type="GeneID" id="83198331"/>
<dbReference type="PANTHER" id="PTHR23501:SF149">
    <property type="entry name" value="MULTIDRUG TRANSPORTER, PUTATIVE (AFU_ORTHOLOGUE AFUA_5G10430)-RELATED"/>
    <property type="match status" value="1"/>
</dbReference>
<protein>
    <recommendedName>
        <fullName evidence="6">Major facilitator superfamily (MFS) profile domain-containing protein</fullName>
    </recommendedName>
</protein>
<evidence type="ECO:0000256" key="3">
    <source>
        <dbReference type="ARBA" id="ARBA00022989"/>
    </source>
</evidence>
<evidence type="ECO:0000313" key="8">
    <source>
        <dbReference type="Proteomes" id="UP001150941"/>
    </source>
</evidence>
<evidence type="ECO:0000256" key="2">
    <source>
        <dbReference type="ARBA" id="ARBA00022692"/>
    </source>
</evidence>
<dbReference type="RefSeq" id="XP_058334169.1">
    <property type="nucleotide sequence ID" value="XM_058471028.1"/>
</dbReference>
<feature type="transmembrane region" description="Helical" evidence="5">
    <location>
        <begin position="394"/>
        <end position="413"/>
    </location>
</feature>